<dbReference type="Gene3D" id="1.10.10.2840">
    <property type="entry name" value="PucR C-terminal helix-turn-helix domain"/>
    <property type="match status" value="1"/>
</dbReference>
<dbReference type="Pfam" id="PF17853">
    <property type="entry name" value="GGDEF_2"/>
    <property type="match status" value="1"/>
</dbReference>
<feature type="domain" description="PucR C-terminal helix-turn-helix" evidence="3">
    <location>
        <begin position="320"/>
        <end position="374"/>
    </location>
</feature>
<sequence>MEFLSTELARIIVERTMNVVNYNIIITNTLGIIIASGDKERIGDIHEGSKIALKTKLEFKVSENLSKKLNGVYSGTNLIIEFQNNVIGVIGIAGKPKEVLGYSKLIKMTAEMMIEQEHALRELESNKKMKQEVMLALISNKQDTLLLLDKYIKRFEIPYNDPMLIFIIEVNFKDNPDSIDSNVLNTIINLLEVTFMESLAAIINSETIVVLHKCVHINNEIEDYSEKLKEINEKICDQLGIVVKISTGKTYEKLTDMYKSFNIAKDTLIFGKKIYPNDNIYTFNSLKCEMLFSQDSEEWKINELEDTYKLISLNDKDGVLRETLKVLIEENGELNNVSSRLFIHRNTIRYRLNNIYKITNRNPRNYIDLFWLYSSMLNF</sequence>
<proteinExistence type="inferred from homology"/>
<dbReference type="InterPro" id="IPR042070">
    <property type="entry name" value="PucR_C-HTH_sf"/>
</dbReference>
<comment type="similarity">
    <text evidence="1">Belongs to the CdaR family.</text>
</comment>
<evidence type="ECO:0000259" key="4">
    <source>
        <dbReference type="Pfam" id="PF17853"/>
    </source>
</evidence>
<dbReference type="PANTHER" id="PTHR33744:SF15">
    <property type="entry name" value="CARBOHYDRATE DIACID REGULATOR"/>
    <property type="match status" value="1"/>
</dbReference>
<evidence type="ECO:0000313" key="6">
    <source>
        <dbReference type="Proteomes" id="UP000531659"/>
    </source>
</evidence>
<dbReference type="InterPro" id="IPR008599">
    <property type="entry name" value="Diacid_rec"/>
</dbReference>
<accession>A0A7Y3WRB3</accession>
<gene>
    <name evidence="5" type="ORF">HLQ16_01920</name>
</gene>
<dbReference type="Pfam" id="PF05651">
    <property type="entry name" value="Diacid_rec"/>
    <property type="match status" value="1"/>
</dbReference>
<dbReference type="InterPro" id="IPR051448">
    <property type="entry name" value="CdaR-like_regulators"/>
</dbReference>
<dbReference type="EMBL" id="JABEYB010000001">
    <property type="protein sequence ID" value="NNU74699.1"/>
    <property type="molecule type" value="Genomic_DNA"/>
</dbReference>
<evidence type="ECO:0000313" key="5">
    <source>
        <dbReference type="EMBL" id="NNU74699.1"/>
    </source>
</evidence>
<evidence type="ECO:0000259" key="2">
    <source>
        <dbReference type="Pfam" id="PF05651"/>
    </source>
</evidence>
<dbReference type="RefSeq" id="WP_171295544.1">
    <property type="nucleotide sequence ID" value="NZ_CP087098.1"/>
</dbReference>
<dbReference type="PANTHER" id="PTHR33744">
    <property type="entry name" value="CARBOHYDRATE DIACID REGULATOR"/>
    <property type="match status" value="1"/>
</dbReference>
<evidence type="ECO:0000259" key="3">
    <source>
        <dbReference type="Pfam" id="PF13556"/>
    </source>
</evidence>
<dbReference type="InterPro" id="IPR025736">
    <property type="entry name" value="PucR_C-HTH_dom"/>
</dbReference>
<dbReference type="Proteomes" id="UP000531659">
    <property type="component" value="Unassembled WGS sequence"/>
</dbReference>
<protein>
    <submittedName>
        <fullName evidence="5">Sugar diacid utilization regulator</fullName>
    </submittedName>
</protein>
<reference evidence="5 6" key="1">
    <citation type="submission" date="2020-05" db="EMBL/GenBank/DDBJ databases">
        <title>Complete genome of Clostridium estertheticum subspecies estertheticum, isolated from Vacuum packed lamb meat from New Zealand imported to Switzerland.</title>
        <authorList>
            <person name="Wambui J."/>
            <person name="Stevens M.J.A."/>
            <person name="Stephan R."/>
        </authorList>
    </citation>
    <scope>NUCLEOTIDE SEQUENCE [LARGE SCALE GENOMIC DNA]</scope>
    <source>
        <strain evidence="5 6">CEST001</strain>
    </source>
</reference>
<evidence type="ECO:0000256" key="1">
    <source>
        <dbReference type="ARBA" id="ARBA00006754"/>
    </source>
</evidence>
<dbReference type="AlphaFoldDB" id="A0A7Y3WRB3"/>
<organism evidence="5 6">
    <name type="scientific">Clostridium estertheticum</name>
    <dbReference type="NCBI Taxonomy" id="238834"/>
    <lineage>
        <taxon>Bacteria</taxon>
        <taxon>Bacillati</taxon>
        <taxon>Bacillota</taxon>
        <taxon>Clostridia</taxon>
        <taxon>Eubacteriales</taxon>
        <taxon>Clostridiaceae</taxon>
        <taxon>Clostridium</taxon>
    </lineage>
</organism>
<dbReference type="Pfam" id="PF13556">
    <property type="entry name" value="HTH_30"/>
    <property type="match status" value="1"/>
</dbReference>
<feature type="domain" description="Putative sugar diacid recognition" evidence="2">
    <location>
        <begin position="4"/>
        <end position="136"/>
    </location>
</feature>
<feature type="domain" description="CdaR GGDEF-like" evidence="4">
    <location>
        <begin position="149"/>
        <end position="268"/>
    </location>
</feature>
<dbReference type="InterPro" id="IPR041522">
    <property type="entry name" value="CdaR_GGDEF"/>
</dbReference>
<comment type="caution">
    <text evidence="5">The sequence shown here is derived from an EMBL/GenBank/DDBJ whole genome shotgun (WGS) entry which is preliminary data.</text>
</comment>
<name>A0A7Y3WRB3_9CLOT</name>